<organism evidence="1 2">
    <name type="scientific">Bifidobacterium pseudocatenulatum</name>
    <dbReference type="NCBI Taxonomy" id="28026"/>
    <lineage>
        <taxon>Bacteria</taxon>
        <taxon>Bacillati</taxon>
        <taxon>Actinomycetota</taxon>
        <taxon>Actinomycetes</taxon>
        <taxon>Bifidobacteriales</taxon>
        <taxon>Bifidobacteriaceae</taxon>
        <taxon>Bifidobacterium</taxon>
    </lineage>
</organism>
<sequence length="133" mass="15087">MLGMGSIAKNEVTEDSKRIIDVCRDLVKRSGITNAEFYKKSGMRNNYWHVRLRYEAPLTTSDVEHIASTFGLTSLDIYTRALGSDAARAYEARERESRITDDLIDRIAAHPEDYDVAANIDENRDVESETPDD</sequence>
<reference evidence="1 2" key="1">
    <citation type="submission" date="2018-08" db="EMBL/GenBank/DDBJ databases">
        <title>A genome reference for cultivated species of the human gut microbiota.</title>
        <authorList>
            <person name="Zou Y."/>
            <person name="Xue W."/>
            <person name="Luo G."/>
        </authorList>
    </citation>
    <scope>NUCLEOTIDE SEQUENCE [LARGE SCALE GENOMIC DNA]</scope>
    <source>
        <strain evidence="1 2">OF05-12</strain>
    </source>
</reference>
<dbReference type="EMBL" id="QSWD01000002">
    <property type="protein sequence ID" value="RGP03596.1"/>
    <property type="molecule type" value="Genomic_DNA"/>
</dbReference>
<dbReference type="AlphaFoldDB" id="A0A3E5HPL3"/>
<evidence type="ECO:0000313" key="2">
    <source>
        <dbReference type="Proteomes" id="UP000261031"/>
    </source>
</evidence>
<dbReference type="Proteomes" id="UP000261031">
    <property type="component" value="Unassembled WGS sequence"/>
</dbReference>
<gene>
    <name evidence="1" type="ORF">DXA79_03685</name>
</gene>
<name>A0A3E5HPL3_BIFPS</name>
<evidence type="ECO:0000313" key="1">
    <source>
        <dbReference type="EMBL" id="RGP03596.1"/>
    </source>
</evidence>
<protein>
    <submittedName>
        <fullName evidence="1">XRE family transcriptional regulator</fullName>
    </submittedName>
</protein>
<comment type="caution">
    <text evidence="1">The sequence shown here is derived from an EMBL/GenBank/DDBJ whole genome shotgun (WGS) entry which is preliminary data.</text>
</comment>
<accession>A0A3E5HPL3</accession>
<proteinExistence type="predicted"/>